<dbReference type="GO" id="GO:0002098">
    <property type="term" value="P:tRNA wobble uridine modification"/>
    <property type="evidence" value="ECO:0007669"/>
    <property type="project" value="InterPro"/>
</dbReference>
<gene>
    <name evidence="3 4" type="primary">cmoB</name>
    <name evidence="4" type="ORF">CNE99_03630</name>
</gene>
<evidence type="ECO:0000256" key="1">
    <source>
        <dbReference type="ARBA" id="ARBA00022679"/>
    </source>
</evidence>
<dbReference type="PANTHER" id="PTHR43464">
    <property type="entry name" value="METHYLTRANSFERASE"/>
    <property type="match status" value="1"/>
</dbReference>
<comment type="similarity">
    <text evidence="3">Belongs to the class I-like SAM-binding methyltransferase superfamily. CmoB family.</text>
</comment>
<proteinExistence type="inferred from homology"/>
<dbReference type="InterPro" id="IPR010017">
    <property type="entry name" value="CmoB"/>
</dbReference>
<dbReference type="HAMAP" id="MF_01590">
    <property type="entry name" value="tRNA_carboxymethyltr_CmoB"/>
    <property type="match status" value="1"/>
</dbReference>
<evidence type="ECO:0000256" key="3">
    <source>
        <dbReference type="HAMAP-Rule" id="MF_01590"/>
    </source>
</evidence>
<dbReference type="SUPFAM" id="SSF53335">
    <property type="entry name" value="S-adenosyl-L-methionine-dependent methyltransferases"/>
    <property type="match status" value="1"/>
</dbReference>
<dbReference type="Pfam" id="PF08003">
    <property type="entry name" value="Methyltransf_9"/>
    <property type="match status" value="1"/>
</dbReference>
<dbReference type="AlphaFoldDB" id="A0A2A5WV79"/>
<comment type="subunit">
    <text evidence="3">Homotetramer.</text>
</comment>
<evidence type="ECO:0000313" key="4">
    <source>
        <dbReference type="EMBL" id="PDH40402.1"/>
    </source>
</evidence>
<evidence type="ECO:0000313" key="5">
    <source>
        <dbReference type="Proteomes" id="UP000219327"/>
    </source>
</evidence>
<feature type="binding site" evidence="3">
    <location>
        <position position="130"/>
    </location>
    <ligand>
        <name>carboxy-S-adenosyl-L-methionine</name>
        <dbReference type="ChEBI" id="CHEBI:134278"/>
    </ligand>
</feature>
<dbReference type="EC" id="2.5.1.-" evidence="3"/>
<keyword evidence="2 3" id="KW-0819">tRNA processing</keyword>
<dbReference type="NCBIfam" id="NF011650">
    <property type="entry name" value="PRK15068.1"/>
    <property type="match status" value="1"/>
</dbReference>
<name>A0A2A5WV79_9GAMM</name>
<feature type="binding site" evidence="3">
    <location>
        <position position="195"/>
    </location>
    <ligand>
        <name>carboxy-S-adenosyl-L-methionine</name>
        <dbReference type="ChEBI" id="CHEBI:134278"/>
    </ligand>
</feature>
<dbReference type="NCBIfam" id="TIGR00452">
    <property type="entry name" value="tRNA 5-methoxyuridine(34)/uridine 5-oxyacetic acid(34) synthase CmoB"/>
    <property type="match status" value="1"/>
</dbReference>
<comment type="caution">
    <text evidence="3">Lacks conserved residue(s) required for the propagation of feature annotation.</text>
</comment>
<organism evidence="4 5">
    <name type="scientific">OM182 bacterium MED-G24</name>
    <dbReference type="NCBI Taxonomy" id="1986255"/>
    <lineage>
        <taxon>Bacteria</taxon>
        <taxon>Pseudomonadati</taxon>
        <taxon>Pseudomonadota</taxon>
        <taxon>Gammaproteobacteria</taxon>
        <taxon>OMG group</taxon>
        <taxon>OM182 clade</taxon>
    </lineage>
</organism>
<keyword evidence="1 3" id="KW-0808">Transferase</keyword>
<dbReference type="GO" id="GO:0016765">
    <property type="term" value="F:transferase activity, transferring alkyl or aryl (other than methyl) groups"/>
    <property type="evidence" value="ECO:0007669"/>
    <property type="project" value="UniProtKB-UniRule"/>
</dbReference>
<sequence>MNTAPIKFDGFFDAISGTALNRHRAVLTDLLHHHYEKRPHGHQAEWDQYLKDMTAGRKPTGWEVEDGRVVIPHHERPLSAEQLRRYMPWRKGPWRIHGVDIDCEWRSDWKWDRLISHIDDLEHKRVLDVGCGNGYHLFRMLEAGAKIALGIDPTRLFLYQFALMQALSGETRAHILPLRSEHLPGLGCFDTVFSMGVLHHRRSPIDHLQELKGFLKPGGQLVLETLVINGDESRALVPPDTYASMSNIWFLPSAPALARWVDRLNFRDTHIVDVTTTTTEEQHRTEWMDFHSLPDFLSPSNPAKTIEGLPAPTRAILTARAPS</sequence>
<feature type="binding site" evidence="3">
    <location>
        <position position="105"/>
    </location>
    <ligand>
        <name>carboxy-S-adenosyl-L-methionine</name>
        <dbReference type="ChEBI" id="CHEBI:134278"/>
    </ligand>
</feature>
<comment type="caution">
    <text evidence="4">The sequence shown here is derived from an EMBL/GenBank/DDBJ whole genome shotgun (WGS) entry which is preliminary data.</text>
</comment>
<dbReference type="PANTHER" id="PTHR43464:SF95">
    <property type="entry name" value="TRNA U34 CARBOXYMETHYLTRANSFERASE"/>
    <property type="match status" value="1"/>
</dbReference>
<dbReference type="CDD" id="cd02440">
    <property type="entry name" value="AdoMet_MTases"/>
    <property type="match status" value="1"/>
</dbReference>
<feature type="binding site" evidence="3">
    <location>
        <begin position="152"/>
        <end position="154"/>
    </location>
    <ligand>
        <name>carboxy-S-adenosyl-L-methionine</name>
        <dbReference type="ChEBI" id="CHEBI:134278"/>
    </ligand>
</feature>
<dbReference type="EMBL" id="NTKD01000012">
    <property type="protein sequence ID" value="PDH40402.1"/>
    <property type="molecule type" value="Genomic_DNA"/>
</dbReference>
<dbReference type="GO" id="GO:0008168">
    <property type="term" value="F:methyltransferase activity"/>
    <property type="evidence" value="ECO:0007669"/>
    <property type="project" value="TreeGrafter"/>
</dbReference>
<dbReference type="InterPro" id="IPR027555">
    <property type="entry name" value="Mo5U34_MeTrfas-like"/>
</dbReference>
<feature type="binding site" evidence="3">
    <location>
        <position position="314"/>
    </location>
    <ligand>
        <name>carboxy-S-adenosyl-L-methionine</name>
        <dbReference type="ChEBI" id="CHEBI:134278"/>
    </ligand>
</feature>
<dbReference type="InterPro" id="IPR029063">
    <property type="entry name" value="SAM-dependent_MTases_sf"/>
</dbReference>
<comment type="function">
    <text evidence="3">Catalyzes carboxymethyl transfer from carboxy-S-adenosyl-L-methionine (Cx-SAM) to 5-hydroxyuridine (ho5U) to form 5-carboxymethoxyuridine (cmo5U) at position 34 in tRNAs.</text>
</comment>
<reference evidence="4 5" key="1">
    <citation type="submission" date="2017-08" db="EMBL/GenBank/DDBJ databases">
        <title>Fine stratification of microbial communities through a metagenomic profile of the photic zone.</title>
        <authorList>
            <person name="Haro-Moreno J.M."/>
            <person name="Lopez-Perez M."/>
            <person name="De La Torre J."/>
            <person name="Picazo A."/>
            <person name="Camacho A."/>
            <person name="Rodriguez-Valera F."/>
        </authorList>
    </citation>
    <scope>NUCLEOTIDE SEQUENCE [LARGE SCALE GENOMIC DNA]</scope>
    <source>
        <strain evidence="4">MED-G24</strain>
    </source>
</reference>
<dbReference type="Proteomes" id="UP000219327">
    <property type="component" value="Unassembled WGS sequence"/>
</dbReference>
<feature type="binding site" evidence="3">
    <location>
        <position position="110"/>
    </location>
    <ligand>
        <name>carboxy-S-adenosyl-L-methionine</name>
        <dbReference type="ChEBI" id="CHEBI:134278"/>
    </ligand>
</feature>
<protein>
    <recommendedName>
        <fullName evidence="3">tRNA U34 carboxymethyltransferase</fullName>
        <ecNumber evidence="3">2.5.1.-</ecNumber>
    </recommendedName>
</protein>
<dbReference type="Gene3D" id="3.40.50.150">
    <property type="entry name" value="Vaccinia Virus protein VP39"/>
    <property type="match status" value="1"/>
</dbReference>
<comment type="catalytic activity">
    <reaction evidence="3">
        <text>carboxy-S-adenosyl-L-methionine + 5-hydroxyuridine(34) in tRNA = 5-carboxymethoxyuridine(34) in tRNA + S-adenosyl-L-homocysteine + H(+)</text>
        <dbReference type="Rhea" id="RHEA:52848"/>
        <dbReference type="Rhea" id="RHEA-COMP:13381"/>
        <dbReference type="Rhea" id="RHEA-COMP:13383"/>
        <dbReference type="ChEBI" id="CHEBI:15378"/>
        <dbReference type="ChEBI" id="CHEBI:57856"/>
        <dbReference type="ChEBI" id="CHEBI:134278"/>
        <dbReference type="ChEBI" id="CHEBI:136877"/>
        <dbReference type="ChEBI" id="CHEBI:136879"/>
    </reaction>
</comment>
<feature type="binding site" evidence="3">
    <location>
        <position position="91"/>
    </location>
    <ligand>
        <name>carboxy-S-adenosyl-L-methionine</name>
        <dbReference type="ChEBI" id="CHEBI:134278"/>
    </ligand>
</feature>
<evidence type="ECO:0000256" key="2">
    <source>
        <dbReference type="ARBA" id="ARBA00022694"/>
    </source>
</evidence>
<accession>A0A2A5WV79</accession>